<comment type="similarity">
    <text evidence="3">Belongs to the NPL4 family.</text>
</comment>
<keyword evidence="8" id="KW-1185">Reference proteome</keyword>
<evidence type="ECO:0000256" key="3">
    <source>
        <dbReference type="ARBA" id="ARBA00011025"/>
    </source>
</evidence>
<dbReference type="GO" id="GO:0043130">
    <property type="term" value="F:ubiquitin binding"/>
    <property type="evidence" value="ECO:0007669"/>
    <property type="project" value="TreeGrafter"/>
</dbReference>
<dbReference type="InterPro" id="IPR016563">
    <property type="entry name" value="Npl4"/>
</dbReference>
<dbReference type="STRING" id="215637.A0A4P9ZP26"/>
<evidence type="ECO:0000259" key="6">
    <source>
        <dbReference type="PROSITE" id="PS50249"/>
    </source>
</evidence>
<dbReference type="Proteomes" id="UP000268162">
    <property type="component" value="Unassembled WGS sequence"/>
</dbReference>
<dbReference type="PANTHER" id="PTHR12710:SF0">
    <property type="entry name" value="NUCLEAR PROTEIN LOCALIZATION PROTEIN 4 HOMOLOG"/>
    <property type="match status" value="1"/>
</dbReference>
<feature type="compositionally biased region" description="Low complexity" evidence="5">
    <location>
        <begin position="43"/>
        <end position="59"/>
    </location>
</feature>
<protein>
    <recommendedName>
        <fullName evidence="4">Nuclear protein localization protein 4</fullName>
    </recommendedName>
</protein>
<proteinExistence type="inferred from homology"/>
<name>A0A4P9ZP26_9FUNG</name>
<sequence>MCDYCMPIEPFDPNYLAEHAIKYLSFHSYLRQQTASSRVATTKGSSNSAGKANSKAAAAPGGMGVTVSTHPPRGADQMRDGKRIIPPPLEEPSYRVKVPCPAGHPSWPASICTKCQPGTITLQRQTFRMVDHVCFAHSDLVDRFIQYWRQTGTQRFGYLYGRYEPYTKVPLGIQAVVEAIYEPPQETAGDGLKVDMEWPGLARIDELARSCDGPGGLQLVGMIFTDLVDDGKGTGQVVCKRHLDTYFLSSLECIFSAEMQRRHPNPCKWSTSGHFGSKFVTVVVSGNAERNIDLAAYQMSTTAMALSEADVVEPTYDPSLVRVKPAEAHQRYVPDIMYKYKNEYNTVVSKNAKPVFPVEYLITTLTHGFPDQPAPRFLYCPNQFVDRH</sequence>
<comment type="subcellular location">
    <subcellularLocation>
        <location evidence="2">Cytoplasm</location>
        <location evidence="2">Perinuclear region</location>
    </subcellularLocation>
    <subcellularLocation>
        <location evidence="1">Nucleus membrane</location>
        <topology evidence="1">Peripheral membrane protein</topology>
        <orientation evidence="1">Cytoplasmic side</orientation>
    </subcellularLocation>
</comment>
<dbReference type="CDD" id="cd08061">
    <property type="entry name" value="MPN_NPL4"/>
    <property type="match status" value="1"/>
</dbReference>
<dbReference type="GO" id="GO:0031965">
    <property type="term" value="C:nuclear membrane"/>
    <property type="evidence" value="ECO:0007669"/>
    <property type="project" value="UniProtKB-SubCell"/>
</dbReference>
<evidence type="ECO:0000256" key="4">
    <source>
        <dbReference type="ARBA" id="ARBA00019709"/>
    </source>
</evidence>
<dbReference type="GO" id="GO:0048471">
    <property type="term" value="C:perinuclear region of cytoplasm"/>
    <property type="evidence" value="ECO:0007669"/>
    <property type="project" value="UniProtKB-SubCell"/>
</dbReference>
<accession>A0A4P9ZP26</accession>
<dbReference type="Pfam" id="PF05020">
    <property type="entry name" value="zf-NPL4"/>
    <property type="match status" value="2"/>
</dbReference>
<feature type="region of interest" description="Disordered" evidence="5">
    <location>
        <begin position="40"/>
        <end position="80"/>
    </location>
</feature>
<dbReference type="InterPro" id="IPR007716">
    <property type="entry name" value="NPL4_Zn-bd_put"/>
</dbReference>
<feature type="domain" description="MPN" evidence="6">
    <location>
        <begin position="133"/>
        <end position="275"/>
    </location>
</feature>
<organism evidence="7 8">
    <name type="scientific">Dimargaris cristalligena</name>
    <dbReference type="NCBI Taxonomy" id="215637"/>
    <lineage>
        <taxon>Eukaryota</taxon>
        <taxon>Fungi</taxon>
        <taxon>Fungi incertae sedis</taxon>
        <taxon>Zoopagomycota</taxon>
        <taxon>Kickxellomycotina</taxon>
        <taxon>Dimargaritomycetes</taxon>
        <taxon>Dimargaritales</taxon>
        <taxon>Dimargaritaceae</taxon>
        <taxon>Dimargaris</taxon>
    </lineage>
</organism>
<dbReference type="InterPro" id="IPR007717">
    <property type="entry name" value="NPL4_C"/>
</dbReference>
<gene>
    <name evidence="7" type="ORF">BJ085DRAFT_43644</name>
</gene>
<evidence type="ECO:0000256" key="2">
    <source>
        <dbReference type="ARBA" id="ARBA00004556"/>
    </source>
</evidence>
<dbReference type="PROSITE" id="PS50249">
    <property type="entry name" value="MPN"/>
    <property type="match status" value="1"/>
</dbReference>
<evidence type="ECO:0000313" key="7">
    <source>
        <dbReference type="EMBL" id="RKP34965.1"/>
    </source>
</evidence>
<dbReference type="GO" id="GO:0031625">
    <property type="term" value="F:ubiquitin protein ligase binding"/>
    <property type="evidence" value="ECO:0007669"/>
    <property type="project" value="TreeGrafter"/>
</dbReference>
<dbReference type="EMBL" id="ML003009">
    <property type="protein sequence ID" value="RKP34965.1"/>
    <property type="molecule type" value="Genomic_DNA"/>
</dbReference>
<reference evidence="8" key="1">
    <citation type="journal article" date="2018" name="Nat. Microbiol.">
        <title>Leveraging single-cell genomics to expand the fungal tree of life.</title>
        <authorList>
            <person name="Ahrendt S.R."/>
            <person name="Quandt C.A."/>
            <person name="Ciobanu D."/>
            <person name="Clum A."/>
            <person name="Salamov A."/>
            <person name="Andreopoulos B."/>
            <person name="Cheng J.F."/>
            <person name="Woyke T."/>
            <person name="Pelin A."/>
            <person name="Henrissat B."/>
            <person name="Reynolds N.K."/>
            <person name="Benny G.L."/>
            <person name="Smith M.E."/>
            <person name="James T.Y."/>
            <person name="Grigoriev I.V."/>
        </authorList>
    </citation>
    <scope>NUCLEOTIDE SEQUENCE [LARGE SCALE GENOMIC DNA]</scope>
    <source>
        <strain evidence="8">RSA 468</strain>
    </source>
</reference>
<dbReference type="Pfam" id="PF05021">
    <property type="entry name" value="NPL4"/>
    <property type="match status" value="1"/>
</dbReference>
<dbReference type="PANTHER" id="PTHR12710">
    <property type="entry name" value="NUCLEAR PROTEIN LOCALIZATION 4"/>
    <property type="match status" value="1"/>
</dbReference>
<dbReference type="AlphaFoldDB" id="A0A4P9ZP26"/>
<evidence type="ECO:0000313" key="8">
    <source>
        <dbReference type="Proteomes" id="UP000268162"/>
    </source>
</evidence>
<evidence type="ECO:0000256" key="1">
    <source>
        <dbReference type="ARBA" id="ARBA00004335"/>
    </source>
</evidence>
<evidence type="ECO:0000256" key="5">
    <source>
        <dbReference type="SAM" id="MobiDB-lite"/>
    </source>
</evidence>
<dbReference type="InterPro" id="IPR037518">
    <property type="entry name" value="MPN"/>
</dbReference>
<dbReference type="GO" id="GO:0006511">
    <property type="term" value="P:ubiquitin-dependent protein catabolic process"/>
    <property type="evidence" value="ECO:0007669"/>
    <property type="project" value="InterPro"/>
</dbReference>